<accession>D5BEX6</accession>
<dbReference type="OrthoDB" id="1521716at2"/>
<protein>
    <recommendedName>
        <fullName evidence="4">Multidrug transporter</fullName>
    </recommendedName>
</protein>
<evidence type="ECO:0000313" key="3">
    <source>
        <dbReference type="Proteomes" id="UP000001654"/>
    </source>
</evidence>
<evidence type="ECO:0008006" key="4">
    <source>
        <dbReference type="Google" id="ProtNLM"/>
    </source>
</evidence>
<feature type="compositionally biased region" description="Acidic residues" evidence="1">
    <location>
        <begin position="22"/>
        <end position="36"/>
    </location>
</feature>
<reference evidence="2 3" key="1">
    <citation type="journal article" date="2010" name="BMC Genomics">
        <title>The complete genome of Zunongwangia profunda SM-A87 reveals its adaptation to the deep-sea environment and ecological role in sedimentary organic nitrogen degradation.</title>
        <authorList>
            <person name="Qin Q.L."/>
            <person name="Zhang X.Y."/>
            <person name="Wang X.M."/>
            <person name="Liu G.M."/>
            <person name="Chen X.L."/>
            <person name="Xie B.B."/>
            <person name="Dang H.Y."/>
            <person name="Zhou B.C."/>
            <person name="Yu J."/>
            <person name="Zhang Y.Z."/>
        </authorList>
    </citation>
    <scope>NUCLEOTIDE SEQUENCE [LARGE SCALE GENOMIC DNA]</scope>
    <source>
        <strain evidence="3">DSM 18752 / CCTCC AB 206139 / SM-A87</strain>
    </source>
</reference>
<evidence type="ECO:0000256" key="1">
    <source>
        <dbReference type="SAM" id="MobiDB-lite"/>
    </source>
</evidence>
<dbReference type="STRING" id="655815.ZPR_0497"/>
<dbReference type="HOGENOM" id="CLU_034925_2_1_10"/>
<dbReference type="KEGG" id="zpr:ZPR_0497"/>
<proteinExistence type="predicted"/>
<dbReference type="eggNOG" id="COG5492">
    <property type="taxonomic scope" value="Bacteria"/>
</dbReference>
<organism evidence="2 3">
    <name type="scientific">Zunongwangia profunda (strain DSM 18752 / CCTCC AB 206139 / SM-A87)</name>
    <name type="common">Wangia profunda</name>
    <dbReference type="NCBI Taxonomy" id="655815"/>
    <lineage>
        <taxon>Bacteria</taxon>
        <taxon>Pseudomonadati</taxon>
        <taxon>Bacteroidota</taxon>
        <taxon>Flavobacteriia</taxon>
        <taxon>Flavobacteriales</taxon>
        <taxon>Flavobacteriaceae</taxon>
        <taxon>Zunongwangia</taxon>
    </lineage>
</organism>
<feature type="region of interest" description="Disordered" evidence="1">
    <location>
        <begin position="271"/>
        <end position="293"/>
    </location>
</feature>
<dbReference type="PANTHER" id="PTHR41339">
    <property type="entry name" value="LIPL48"/>
    <property type="match status" value="1"/>
</dbReference>
<evidence type="ECO:0000313" key="2">
    <source>
        <dbReference type="EMBL" id="ADF50855.1"/>
    </source>
</evidence>
<dbReference type="AlphaFoldDB" id="D5BEX6"/>
<feature type="compositionally biased region" description="Low complexity" evidence="1">
    <location>
        <begin position="277"/>
        <end position="292"/>
    </location>
</feature>
<dbReference type="EMBL" id="CP001650">
    <property type="protein sequence ID" value="ADF50855.1"/>
    <property type="molecule type" value="Genomic_DNA"/>
</dbReference>
<dbReference type="RefSeq" id="WP_013070008.1">
    <property type="nucleotide sequence ID" value="NC_014041.1"/>
</dbReference>
<gene>
    <name evidence="2" type="ordered locus">ZPR_0497</name>
</gene>
<dbReference type="PROSITE" id="PS51257">
    <property type="entry name" value="PROKAR_LIPOPROTEIN"/>
    <property type="match status" value="1"/>
</dbReference>
<keyword evidence="3" id="KW-1185">Reference proteome</keyword>
<dbReference type="PANTHER" id="PTHR41339:SF1">
    <property type="entry name" value="SECRETED PROTEIN"/>
    <property type="match status" value="1"/>
</dbReference>
<name>D5BEX6_ZUNPS</name>
<feature type="region of interest" description="Disordered" evidence="1">
    <location>
        <begin position="19"/>
        <end position="40"/>
    </location>
</feature>
<dbReference type="Proteomes" id="UP000001654">
    <property type="component" value="Chromosome"/>
</dbReference>
<sequence>MKKSKLFLSMFTIATLLGSCSSDDDTPTPGTDDDGGVVEQKDDVIESQDDPDLDPEDLHGEVRANITISADTEWMLTGALKVMDGATLKIEPGVTIKARSGGTNVYIAVSQGGKIDAQGTADSPILVTSAAENPRAGDWGGVMLAGYAQINSGDVAETEVAGISYGGDNDADNSGTIDYMILEYTGARINGDQEFNGFTFYGVGSETSISNIMVRYGDDDGIEWFGGTVDVTNALVVNAKDDWFDWTEGWTGTGKNFYGIREFGFNDVTEDPRGIEADSNSNNNDASPRSNPTIDGLTLYHQSTISMADMIKIRRGSSATITNAVVAIIAAEDEDAGSASDFIDLTDNSGDGSSETSINVTALGAIDATDIKAQGATITVGAGNTGADTSVFAWTGYTFPSLDVE</sequence>